<accession>A0A4R5KZN8</accession>
<dbReference type="OrthoDB" id="4859314at2"/>
<sequence length="82" mass="8403">MLNAWFFGTVAGPGLTLFQRIIQRPGLASGVYTNTTRLGAVASGPIIALGSISPLGYHGIFATCAGLTLVAAVMLVPNGRKS</sequence>
<dbReference type="Proteomes" id="UP000295511">
    <property type="component" value="Unassembled WGS sequence"/>
</dbReference>
<evidence type="ECO:0000256" key="1">
    <source>
        <dbReference type="SAM" id="Phobius"/>
    </source>
</evidence>
<protein>
    <submittedName>
        <fullName evidence="2">Uncharacterized protein</fullName>
    </submittedName>
</protein>
<dbReference type="RefSeq" id="WP_133202280.1">
    <property type="nucleotide sequence ID" value="NZ_SMRU01000001.1"/>
</dbReference>
<dbReference type="SUPFAM" id="SSF103473">
    <property type="entry name" value="MFS general substrate transporter"/>
    <property type="match status" value="1"/>
</dbReference>
<keyword evidence="1" id="KW-0812">Transmembrane</keyword>
<keyword evidence="1" id="KW-0472">Membrane</keyword>
<feature type="transmembrane region" description="Helical" evidence="1">
    <location>
        <begin position="55"/>
        <end position="76"/>
    </location>
</feature>
<reference evidence="2 3" key="1">
    <citation type="submission" date="2019-03" db="EMBL/GenBank/DDBJ databases">
        <title>Whole genome sequence of Arthrobacter sp JH1-1.</title>
        <authorList>
            <person name="Trinh H.N."/>
        </authorList>
    </citation>
    <scope>NUCLEOTIDE SEQUENCE [LARGE SCALE GENOMIC DNA]</scope>
    <source>
        <strain evidence="2 3">JH1-1</strain>
    </source>
</reference>
<gene>
    <name evidence="2" type="ORF">E1809_00465</name>
</gene>
<dbReference type="EMBL" id="SMRU01000001">
    <property type="protein sequence ID" value="TDG01606.1"/>
    <property type="molecule type" value="Genomic_DNA"/>
</dbReference>
<proteinExistence type="predicted"/>
<comment type="caution">
    <text evidence="2">The sequence shown here is derived from an EMBL/GenBank/DDBJ whole genome shotgun (WGS) entry which is preliminary data.</text>
</comment>
<keyword evidence="3" id="KW-1185">Reference proteome</keyword>
<dbReference type="InterPro" id="IPR036259">
    <property type="entry name" value="MFS_trans_sf"/>
</dbReference>
<dbReference type="AlphaFoldDB" id="A0A4R5KZN8"/>
<evidence type="ECO:0000313" key="3">
    <source>
        <dbReference type="Proteomes" id="UP000295511"/>
    </source>
</evidence>
<organism evidence="2 3">
    <name type="scientific">Arthrobacter terricola</name>
    <dbReference type="NCBI Taxonomy" id="2547396"/>
    <lineage>
        <taxon>Bacteria</taxon>
        <taxon>Bacillati</taxon>
        <taxon>Actinomycetota</taxon>
        <taxon>Actinomycetes</taxon>
        <taxon>Micrococcales</taxon>
        <taxon>Micrococcaceae</taxon>
        <taxon>Arthrobacter</taxon>
    </lineage>
</organism>
<name>A0A4R5KZN8_9MICC</name>
<keyword evidence="1" id="KW-1133">Transmembrane helix</keyword>
<evidence type="ECO:0000313" key="2">
    <source>
        <dbReference type="EMBL" id="TDG01606.1"/>
    </source>
</evidence>